<feature type="domain" description="Ribbon-helix-helix protein CopG" evidence="1">
    <location>
        <begin position="5"/>
        <end position="43"/>
    </location>
</feature>
<dbReference type="CDD" id="cd22233">
    <property type="entry name" value="RHH_CopAso-like"/>
    <property type="match status" value="1"/>
</dbReference>
<sequence>MTAAFTVRVQDDVVKKLDKIAALSDRSRAYLAAQAIEDYVVREEWQLAEIQAGIAEADRHEFATSEELGRVIGKYVGAGRRE</sequence>
<evidence type="ECO:0000313" key="2">
    <source>
        <dbReference type="EMBL" id="NNV23242.1"/>
    </source>
</evidence>
<dbReference type="KEGG" id="ops:A8A54_21580"/>
<organism evidence="2 3">
    <name type="scientific">Brucella pseudogrignonensis</name>
    <dbReference type="NCBI Taxonomy" id="419475"/>
    <lineage>
        <taxon>Bacteria</taxon>
        <taxon>Pseudomonadati</taxon>
        <taxon>Pseudomonadota</taxon>
        <taxon>Alphaproteobacteria</taxon>
        <taxon>Hyphomicrobiales</taxon>
        <taxon>Brucellaceae</taxon>
        <taxon>Brucella/Ochrobactrum group</taxon>
        <taxon>Brucella</taxon>
    </lineage>
</organism>
<dbReference type="InterPro" id="IPR002145">
    <property type="entry name" value="CopG"/>
</dbReference>
<accession>A0A7Y3T930</accession>
<dbReference type="InterPro" id="IPR013321">
    <property type="entry name" value="Arc_rbn_hlx_hlx"/>
</dbReference>
<dbReference type="Proteomes" id="UP000526233">
    <property type="component" value="Unassembled WGS sequence"/>
</dbReference>
<dbReference type="InterPro" id="IPR010985">
    <property type="entry name" value="Ribbon_hlx_hlx"/>
</dbReference>
<dbReference type="PANTHER" id="PTHR40688">
    <property type="match status" value="1"/>
</dbReference>
<name>A0A7Y3T930_9HYPH</name>
<reference evidence="2 3" key="1">
    <citation type="submission" date="2018-11" db="EMBL/GenBank/DDBJ databases">
        <title>Genome sequencing and analysis.</title>
        <authorList>
            <person name="Huang Y.-T."/>
        </authorList>
    </citation>
    <scope>NUCLEOTIDE SEQUENCE [LARGE SCALE GENOMIC DNA]</scope>
    <source>
        <strain evidence="2 3">SHIN</strain>
    </source>
</reference>
<dbReference type="EMBL" id="PKQI01000004">
    <property type="protein sequence ID" value="NNV23242.1"/>
    <property type="molecule type" value="Genomic_DNA"/>
</dbReference>
<dbReference type="OrthoDB" id="9812023at2"/>
<dbReference type="Gene3D" id="1.10.1220.10">
    <property type="entry name" value="Met repressor-like"/>
    <property type="match status" value="1"/>
</dbReference>
<dbReference type="PANTHER" id="PTHR40688:SF2">
    <property type="entry name" value="RIBBON-HELIX-HELIX PROTEIN COPG DOMAIN-CONTAINING PROTEIN"/>
    <property type="match status" value="1"/>
</dbReference>
<dbReference type="GO" id="GO:0006355">
    <property type="term" value="P:regulation of DNA-templated transcription"/>
    <property type="evidence" value="ECO:0007669"/>
    <property type="project" value="InterPro"/>
</dbReference>
<dbReference type="InterPro" id="IPR052991">
    <property type="entry name" value="Non-func_TypeII_TA_Antitoxin"/>
</dbReference>
<protein>
    <submittedName>
        <fullName evidence="2">Ribbon-helix-helix protein, CopG family</fullName>
    </submittedName>
</protein>
<dbReference type="AlphaFoldDB" id="A0A7Y3T930"/>
<dbReference type="Pfam" id="PF01402">
    <property type="entry name" value="RHH_1"/>
    <property type="match status" value="1"/>
</dbReference>
<gene>
    <name evidence="2" type="ORF">EHE22_22865</name>
</gene>
<evidence type="ECO:0000313" key="3">
    <source>
        <dbReference type="Proteomes" id="UP000526233"/>
    </source>
</evidence>
<proteinExistence type="predicted"/>
<comment type="caution">
    <text evidence="2">The sequence shown here is derived from an EMBL/GenBank/DDBJ whole genome shotgun (WGS) entry which is preliminary data.</text>
</comment>
<evidence type="ECO:0000259" key="1">
    <source>
        <dbReference type="Pfam" id="PF01402"/>
    </source>
</evidence>
<dbReference type="SUPFAM" id="SSF47598">
    <property type="entry name" value="Ribbon-helix-helix"/>
    <property type="match status" value="1"/>
</dbReference>
<dbReference type="RefSeq" id="WP_064322972.1">
    <property type="nucleotide sequence ID" value="NZ_CP015776.1"/>
</dbReference>